<dbReference type="Pfam" id="PF17828">
    <property type="entry name" value="FAS_N"/>
    <property type="match status" value="1"/>
</dbReference>
<dbReference type="OrthoDB" id="5417908at2759"/>
<dbReference type="STRING" id="42251.A0A2T6ZY30"/>
<evidence type="ECO:0000259" key="1">
    <source>
        <dbReference type="Pfam" id="PF17828"/>
    </source>
</evidence>
<proteinExistence type="predicted"/>
<dbReference type="Gene3D" id="1.20.1050.120">
    <property type="match status" value="1"/>
</dbReference>
<keyword evidence="3" id="KW-1185">Reference proteome</keyword>
<sequence>LVLAYLTLQVTAGEDDEQETYEDVLRLVLPKFVRFFLKSDKVHTVAAQLPDTPAKMLDVVRSDSSVR</sequence>
<feature type="domain" description="Fatty acid synthase subunit beta N-terminal" evidence="1">
    <location>
        <begin position="5"/>
        <end position="61"/>
    </location>
</feature>
<dbReference type="EMBL" id="NESQ01000066">
    <property type="protein sequence ID" value="PUU80402.1"/>
    <property type="molecule type" value="Genomic_DNA"/>
</dbReference>
<evidence type="ECO:0000313" key="2">
    <source>
        <dbReference type="EMBL" id="PUU80402.1"/>
    </source>
</evidence>
<comment type="caution">
    <text evidence="2">The sequence shown here is derived from an EMBL/GenBank/DDBJ whole genome shotgun (WGS) entry which is preliminary data.</text>
</comment>
<accession>A0A2T6ZY30</accession>
<feature type="non-terminal residue" evidence="2">
    <location>
        <position position="1"/>
    </location>
</feature>
<dbReference type="Proteomes" id="UP000244722">
    <property type="component" value="Unassembled WGS sequence"/>
</dbReference>
<organism evidence="2 3">
    <name type="scientific">Tuber borchii</name>
    <name type="common">White truffle</name>
    <dbReference type="NCBI Taxonomy" id="42251"/>
    <lineage>
        <taxon>Eukaryota</taxon>
        <taxon>Fungi</taxon>
        <taxon>Dikarya</taxon>
        <taxon>Ascomycota</taxon>
        <taxon>Pezizomycotina</taxon>
        <taxon>Pezizomycetes</taxon>
        <taxon>Pezizales</taxon>
        <taxon>Tuberaceae</taxon>
        <taxon>Tuber</taxon>
    </lineage>
</organism>
<evidence type="ECO:0000313" key="3">
    <source>
        <dbReference type="Proteomes" id="UP000244722"/>
    </source>
</evidence>
<reference evidence="2 3" key="1">
    <citation type="submission" date="2017-04" db="EMBL/GenBank/DDBJ databases">
        <title>Draft genome sequence of Tuber borchii Vittad., a whitish edible truffle.</title>
        <authorList>
            <consortium name="DOE Joint Genome Institute"/>
            <person name="Murat C."/>
            <person name="Kuo A."/>
            <person name="Barry K.W."/>
            <person name="Clum A."/>
            <person name="Dockter R.B."/>
            <person name="Fauchery L."/>
            <person name="Iotti M."/>
            <person name="Kohler A."/>
            <person name="Labutti K."/>
            <person name="Lindquist E.A."/>
            <person name="Lipzen A."/>
            <person name="Ohm R.A."/>
            <person name="Wang M."/>
            <person name="Grigoriev I.V."/>
            <person name="Zambonelli A."/>
            <person name="Martin F.M."/>
        </authorList>
    </citation>
    <scope>NUCLEOTIDE SEQUENCE [LARGE SCALE GENOMIC DNA]</scope>
    <source>
        <strain evidence="2 3">Tbo3840</strain>
    </source>
</reference>
<protein>
    <recommendedName>
        <fullName evidence="1">Fatty acid synthase subunit beta N-terminal domain-containing protein</fullName>
    </recommendedName>
</protein>
<gene>
    <name evidence="2" type="ORF">B9Z19DRAFT_975075</name>
</gene>
<name>A0A2T6ZY30_TUBBO</name>
<dbReference type="AlphaFoldDB" id="A0A2T6ZY30"/>
<dbReference type="InterPro" id="IPR041099">
    <property type="entry name" value="FAS1_N"/>
</dbReference>